<keyword evidence="4" id="KW-1185">Reference proteome</keyword>
<evidence type="ECO:0000313" key="3">
    <source>
        <dbReference type="EMBL" id="PIL28941.1"/>
    </source>
</evidence>
<protein>
    <submittedName>
        <fullName evidence="3">Uncharacterized protein</fullName>
    </submittedName>
</protein>
<dbReference type="Pfam" id="PF26640">
    <property type="entry name" value="DUF8212"/>
    <property type="match status" value="1"/>
</dbReference>
<sequence length="609" mass="67544">MALSSSFTILRDALQSGHLTSALVLRRIARKETLEHFSEQLTGWITLVRKVARDIRSRRTLLHGNRISPKVRDACVIALAQGYKYIWIDSCCIDKTSSAELSEAINSMYFWYREAAVCYAFLADVPFDDNPRATGSKFRTSRWFTRAWTLQELIAPQVVLFLSTDWRIIGSKSSLAAVVEEVSSVLRAVLRKQKAIEDVSVARRMSWAASRVSTRLEDRAYSLLGIFDINMPTLYGEGGHAFIRLQQEILKQIPDQSLFAWGSSFFQPLLPPSGNSSQLQPDVRRFSCEPELDPATSLFAHSPEQFREAASVQHVPYDAFLNFFGLTDLSLPIYDESPYGVRTQLPVIRLSDLFPSESFISQSHSNEWFLIPLACEHSGHLLGRICYTHQAGGASFASGLLSVSVGNPPQLGSGRGGIIALSPELIEHCSTKLHVKTIHMPLPRPMDKITMVVPPPPPSPGNDNMALCPWVPDVLAPQGYTIVGGPPCPEPDTGTLLLQHGVDSIAIAYRFDPERNAVQFAAGVNGNYIDAARGVNRPGVSDWLTWYLYARRVEFTPLQFRTVGGKDVILRIALERMFDHRQPLYVAIEVIDQETDGLALATSAVASSA</sequence>
<dbReference type="AlphaFoldDB" id="A0A2G8S5A7"/>
<dbReference type="STRING" id="1077348.A0A2G8S5A7"/>
<dbReference type="PANTHER" id="PTHR10622:SF10">
    <property type="entry name" value="HET DOMAIN-CONTAINING PROTEIN"/>
    <property type="match status" value="1"/>
</dbReference>
<dbReference type="InterPro" id="IPR058525">
    <property type="entry name" value="DUF8212"/>
</dbReference>
<name>A0A2G8S5A7_9APHY</name>
<dbReference type="Pfam" id="PF06985">
    <property type="entry name" value="HET"/>
    <property type="match status" value="1"/>
</dbReference>
<comment type="caution">
    <text evidence="3">The sequence shown here is derived from an EMBL/GenBank/DDBJ whole genome shotgun (WGS) entry which is preliminary data.</text>
</comment>
<proteinExistence type="predicted"/>
<dbReference type="PANTHER" id="PTHR10622">
    <property type="entry name" value="HET DOMAIN-CONTAINING PROTEIN"/>
    <property type="match status" value="1"/>
</dbReference>
<evidence type="ECO:0000259" key="2">
    <source>
        <dbReference type="Pfam" id="PF26640"/>
    </source>
</evidence>
<feature type="domain" description="Heterokaryon incompatibility" evidence="1">
    <location>
        <begin position="63"/>
        <end position="124"/>
    </location>
</feature>
<dbReference type="EMBL" id="AYKW01000023">
    <property type="protein sequence ID" value="PIL28941.1"/>
    <property type="molecule type" value="Genomic_DNA"/>
</dbReference>
<reference evidence="3 4" key="1">
    <citation type="journal article" date="2015" name="Sci. Rep.">
        <title>Chromosome-level genome map provides insights into diverse defense mechanisms in the medicinal fungus Ganoderma sinense.</title>
        <authorList>
            <person name="Zhu Y."/>
            <person name="Xu J."/>
            <person name="Sun C."/>
            <person name="Zhou S."/>
            <person name="Xu H."/>
            <person name="Nelson D.R."/>
            <person name="Qian J."/>
            <person name="Song J."/>
            <person name="Luo H."/>
            <person name="Xiang L."/>
            <person name="Li Y."/>
            <person name="Xu Z."/>
            <person name="Ji A."/>
            <person name="Wang L."/>
            <person name="Lu S."/>
            <person name="Hayward A."/>
            <person name="Sun W."/>
            <person name="Li X."/>
            <person name="Schwartz D.C."/>
            <person name="Wang Y."/>
            <person name="Chen S."/>
        </authorList>
    </citation>
    <scope>NUCLEOTIDE SEQUENCE [LARGE SCALE GENOMIC DNA]</scope>
    <source>
        <strain evidence="3 4">ZZ0214-1</strain>
    </source>
</reference>
<accession>A0A2G8S5A7</accession>
<evidence type="ECO:0000259" key="1">
    <source>
        <dbReference type="Pfam" id="PF06985"/>
    </source>
</evidence>
<dbReference type="OrthoDB" id="2746997at2759"/>
<dbReference type="InterPro" id="IPR010730">
    <property type="entry name" value="HET"/>
</dbReference>
<evidence type="ECO:0000313" key="4">
    <source>
        <dbReference type="Proteomes" id="UP000230002"/>
    </source>
</evidence>
<dbReference type="Proteomes" id="UP000230002">
    <property type="component" value="Unassembled WGS sequence"/>
</dbReference>
<gene>
    <name evidence="3" type="ORF">GSI_08988</name>
</gene>
<organism evidence="3 4">
    <name type="scientific">Ganoderma sinense ZZ0214-1</name>
    <dbReference type="NCBI Taxonomy" id="1077348"/>
    <lineage>
        <taxon>Eukaryota</taxon>
        <taxon>Fungi</taxon>
        <taxon>Dikarya</taxon>
        <taxon>Basidiomycota</taxon>
        <taxon>Agaricomycotina</taxon>
        <taxon>Agaricomycetes</taxon>
        <taxon>Polyporales</taxon>
        <taxon>Polyporaceae</taxon>
        <taxon>Ganoderma</taxon>
    </lineage>
</organism>
<feature type="domain" description="DUF8212" evidence="2">
    <location>
        <begin position="240"/>
        <end position="443"/>
    </location>
</feature>